<dbReference type="RefSeq" id="WP_136885902.1">
    <property type="nucleotide sequence ID" value="NZ_SUNI01000007.1"/>
</dbReference>
<keyword evidence="2" id="KW-0238">DNA-binding</keyword>
<dbReference type="Pfam" id="PF12833">
    <property type="entry name" value="HTH_18"/>
    <property type="match status" value="1"/>
</dbReference>
<dbReference type="GO" id="GO:0043565">
    <property type="term" value="F:sequence-specific DNA binding"/>
    <property type="evidence" value="ECO:0007669"/>
    <property type="project" value="InterPro"/>
</dbReference>
<sequence>MRHWTVAALACDTGLSRSAFFARFEREVGRTPMAYLTGWRMSLAKDRLRRRDGSLAEIGASLGYSSASAFNTALAREIGQPPGQYALATAQPAGEDEPV</sequence>
<evidence type="ECO:0000313" key="6">
    <source>
        <dbReference type="Proteomes" id="UP000309747"/>
    </source>
</evidence>
<dbReference type="EMBL" id="SUNI01000007">
    <property type="protein sequence ID" value="TJZ91730.1"/>
    <property type="molecule type" value="Genomic_DNA"/>
</dbReference>
<dbReference type="SUPFAM" id="SSF46689">
    <property type="entry name" value="Homeodomain-like"/>
    <property type="match status" value="1"/>
</dbReference>
<dbReference type="PROSITE" id="PS01124">
    <property type="entry name" value="HTH_ARAC_FAMILY_2"/>
    <property type="match status" value="1"/>
</dbReference>
<evidence type="ECO:0000313" key="5">
    <source>
        <dbReference type="EMBL" id="TJZ91730.1"/>
    </source>
</evidence>
<dbReference type="OrthoDB" id="9783876at2"/>
<protein>
    <submittedName>
        <fullName evidence="5">Helix-turn-helix transcriptional regulator</fullName>
    </submittedName>
</protein>
<name>A0A4U0RB68_9RHOB</name>
<dbReference type="PANTHER" id="PTHR46796">
    <property type="entry name" value="HTH-TYPE TRANSCRIPTIONAL ACTIVATOR RHAS-RELATED"/>
    <property type="match status" value="1"/>
</dbReference>
<evidence type="ECO:0000256" key="1">
    <source>
        <dbReference type="ARBA" id="ARBA00023015"/>
    </source>
</evidence>
<dbReference type="Proteomes" id="UP000309747">
    <property type="component" value="Unassembled WGS sequence"/>
</dbReference>
<reference evidence="5 6" key="1">
    <citation type="submission" date="2019-04" db="EMBL/GenBank/DDBJ databases">
        <authorList>
            <person name="Li J."/>
        </authorList>
    </citation>
    <scope>NUCLEOTIDE SEQUENCE [LARGE SCALE GENOMIC DNA]</scope>
    <source>
        <strain evidence="5 6">KCTC 42687</strain>
    </source>
</reference>
<dbReference type="InterPro" id="IPR050204">
    <property type="entry name" value="AraC_XylS_family_regulators"/>
</dbReference>
<dbReference type="Gene3D" id="1.10.10.60">
    <property type="entry name" value="Homeodomain-like"/>
    <property type="match status" value="2"/>
</dbReference>
<dbReference type="PANTHER" id="PTHR46796:SF7">
    <property type="entry name" value="ARAC FAMILY TRANSCRIPTIONAL REGULATOR"/>
    <property type="match status" value="1"/>
</dbReference>
<organism evidence="5 6">
    <name type="scientific">Paracoccus gahaiensis</name>
    <dbReference type="NCBI Taxonomy" id="1706839"/>
    <lineage>
        <taxon>Bacteria</taxon>
        <taxon>Pseudomonadati</taxon>
        <taxon>Pseudomonadota</taxon>
        <taxon>Alphaproteobacteria</taxon>
        <taxon>Rhodobacterales</taxon>
        <taxon>Paracoccaceae</taxon>
        <taxon>Paracoccus</taxon>
    </lineage>
</organism>
<dbReference type="AlphaFoldDB" id="A0A4U0RB68"/>
<keyword evidence="1" id="KW-0805">Transcription regulation</keyword>
<dbReference type="GO" id="GO:0003700">
    <property type="term" value="F:DNA-binding transcription factor activity"/>
    <property type="evidence" value="ECO:0007669"/>
    <property type="project" value="InterPro"/>
</dbReference>
<evidence type="ECO:0000256" key="3">
    <source>
        <dbReference type="ARBA" id="ARBA00023163"/>
    </source>
</evidence>
<gene>
    <name evidence="5" type="ORF">FA743_09615</name>
</gene>
<comment type="caution">
    <text evidence="5">The sequence shown here is derived from an EMBL/GenBank/DDBJ whole genome shotgun (WGS) entry which is preliminary data.</text>
</comment>
<evidence type="ECO:0000259" key="4">
    <source>
        <dbReference type="PROSITE" id="PS01124"/>
    </source>
</evidence>
<keyword evidence="6" id="KW-1185">Reference proteome</keyword>
<feature type="domain" description="HTH araC/xylS-type" evidence="4">
    <location>
        <begin position="1"/>
        <end position="88"/>
    </location>
</feature>
<accession>A0A4U0RB68</accession>
<dbReference type="InterPro" id="IPR018060">
    <property type="entry name" value="HTH_AraC"/>
</dbReference>
<dbReference type="InterPro" id="IPR009057">
    <property type="entry name" value="Homeodomain-like_sf"/>
</dbReference>
<evidence type="ECO:0000256" key="2">
    <source>
        <dbReference type="ARBA" id="ARBA00023125"/>
    </source>
</evidence>
<proteinExistence type="predicted"/>
<dbReference type="SMART" id="SM00342">
    <property type="entry name" value="HTH_ARAC"/>
    <property type="match status" value="1"/>
</dbReference>
<keyword evidence="3" id="KW-0804">Transcription</keyword>